<feature type="region of interest" description="Disordered" evidence="1">
    <location>
        <begin position="147"/>
        <end position="168"/>
    </location>
</feature>
<organism evidence="2 3">
    <name type="scientific">Mycena alexandri</name>
    <dbReference type="NCBI Taxonomy" id="1745969"/>
    <lineage>
        <taxon>Eukaryota</taxon>
        <taxon>Fungi</taxon>
        <taxon>Dikarya</taxon>
        <taxon>Basidiomycota</taxon>
        <taxon>Agaricomycotina</taxon>
        <taxon>Agaricomycetes</taxon>
        <taxon>Agaricomycetidae</taxon>
        <taxon>Agaricales</taxon>
        <taxon>Marasmiineae</taxon>
        <taxon>Mycenaceae</taxon>
        <taxon>Mycena</taxon>
    </lineage>
</organism>
<evidence type="ECO:0000313" key="2">
    <source>
        <dbReference type="EMBL" id="KAJ7016086.1"/>
    </source>
</evidence>
<dbReference type="AlphaFoldDB" id="A0AAD6WLY3"/>
<name>A0AAD6WLY3_9AGAR</name>
<evidence type="ECO:0000313" key="3">
    <source>
        <dbReference type="Proteomes" id="UP001218188"/>
    </source>
</evidence>
<feature type="region of interest" description="Disordered" evidence="1">
    <location>
        <begin position="30"/>
        <end position="57"/>
    </location>
</feature>
<keyword evidence="3" id="KW-1185">Reference proteome</keyword>
<dbReference type="Proteomes" id="UP001218188">
    <property type="component" value="Unassembled WGS sequence"/>
</dbReference>
<reference evidence="2" key="1">
    <citation type="submission" date="2023-03" db="EMBL/GenBank/DDBJ databases">
        <title>Massive genome expansion in bonnet fungi (Mycena s.s.) driven by repeated elements and novel gene families across ecological guilds.</title>
        <authorList>
            <consortium name="Lawrence Berkeley National Laboratory"/>
            <person name="Harder C.B."/>
            <person name="Miyauchi S."/>
            <person name="Viragh M."/>
            <person name="Kuo A."/>
            <person name="Thoen E."/>
            <person name="Andreopoulos B."/>
            <person name="Lu D."/>
            <person name="Skrede I."/>
            <person name="Drula E."/>
            <person name="Henrissat B."/>
            <person name="Morin E."/>
            <person name="Kohler A."/>
            <person name="Barry K."/>
            <person name="LaButti K."/>
            <person name="Morin E."/>
            <person name="Salamov A."/>
            <person name="Lipzen A."/>
            <person name="Mereny Z."/>
            <person name="Hegedus B."/>
            <person name="Baldrian P."/>
            <person name="Stursova M."/>
            <person name="Weitz H."/>
            <person name="Taylor A."/>
            <person name="Grigoriev I.V."/>
            <person name="Nagy L.G."/>
            <person name="Martin F."/>
            <person name="Kauserud H."/>
        </authorList>
    </citation>
    <scope>NUCLEOTIDE SEQUENCE</scope>
    <source>
        <strain evidence="2">CBHHK200</strain>
    </source>
</reference>
<sequence>MIVWAENCAGRNESARSRSHARVTRAALVNSARGHSTHTAAASARAPSESETGGLPRLGASCYPRAQHRVRARELGPRTPTTAQLAADPAHPFSTLDVCGDGTHTHMHRHGIRSGCERRAPEAAVFASPRTGMQGSRARSRLLSGYGRRTGVGKATGKRGCAHIRAPQPKTSGMGMGWGLKYKSAFGRQKRKAHVGMRLELVALGIAGGGGADLTHLAANMGRNPKGPRWCRGDELEADLAAGTKRVLFTLLSAFRAEVGYWAVDGVHHEGKGGQRDSQKTYQGYKPQPVRGSLTRKLHILDKGLTTGTAWARLNIGSEATLGFYFTKG</sequence>
<gene>
    <name evidence="2" type="ORF">C8F04DRAFT_1203386</name>
</gene>
<feature type="compositionally biased region" description="Low complexity" evidence="1">
    <location>
        <begin position="31"/>
        <end position="51"/>
    </location>
</feature>
<protein>
    <submittedName>
        <fullName evidence="2">Uncharacterized protein</fullName>
    </submittedName>
</protein>
<evidence type="ECO:0000256" key="1">
    <source>
        <dbReference type="SAM" id="MobiDB-lite"/>
    </source>
</evidence>
<comment type="caution">
    <text evidence="2">The sequence shown here is derived from an EMBL/GenBank/DDBJ whole genome shotgun (WGS) entry which is preliminary data.</text>
</comment>
<accession>A0AAD6WLY3</accession>
<proteinExistence type="predicted"/>
<dbReference type="EMBL" id="JARJCM010000602">
    <property type="protein sequence ID" value="KAJ7016086.1"/>
    <property type="molecule type" value="Genomic_DNA"/>
</dbReference>